<gene>
    <name evidence="2" type="ORF">JMN32_05475</name>
</gene>
<comment type="caution">
    <text evidence="2">The sequence shown here is derived from an EMBL/GenBank/DDBJ whole genome shotgun (WGS) entry which is preliminary data.</text>
</comment>
<evidence type="ECO:0000259" key="1">
    <source>
        <dbReference type="Pfam" id="PF05050"/>
    </source>
</evidence>
<keyword evidence="2" id="KW-0808">Transferase</keyword>
<keyword evidence="2" id="KW-0489">Methyltransferase</keyword>
<dbReference type="Proteomes" id="UP000614216">
    <property type="component" value="Unassembled WGS sequence"/>
</dbReference>
<dbReference type="Gene3D" id="3.40.50.150">
    <property type="entry name" value="Vaccinia Virus protein VP39"/>
    <property type="match status" value="1"/>
</dbReference>
<protein>
    <submittedName>
        <fullName evidence="2">FkbM family methyltransferase</fullName>
    </submittedName>
</protein>
<dbReference type="PANTHER" id="PTHR34009">
    <property type="entry name" value="PROTEIN STAR"/>
    <property type="match status" value="1"/>
</dbReference>
<proteinExistence type="predicted"/>
<dbReference type="GO" id="GO:0016197">
    <property type="term" value="P:endosomal transport"/>
    <property type="evidence" value="ECO:0007669"/>
    <property type="project" value="TreeGrafter"/>
</dbReference>
<dbReference type="GO" id="GO:0005737">
    <property type="term" value="C:cytoplasm"/>
    <property type="evidence" value="ECO:0007669"/>
    <property type="project" value="GOC"/>
</dbReference>
<reference evidence="2" key="1">
    <citation type="submission" date="2021-01" db="EMBL/GenBank/DDBJ databases">
        <title>Fulvivirga kasyanovii gen. nov., sp nov., a novel member of the phylum Bacteroidetes isolated from seawater in a mussel farm.</title>
        <authorList>
            <person name="Zhao L.-H."/>
            <person name="Wang Z.-J."/>
        </authorList>
    </citation>
    <scope>NUCLEOTIDE SEQUENCE</scope>
    <source>
        <strain evidence="2">29W222</strain>
    </source>
</reference>
<dbReference type="SUPFAM" id="SSF53335">
    <property type="entry name" value="S-adenosyl-L-methionine-dependent methyltransferases"/>
    <property type="match status" value="1"/>
</dbReference>
<dbReference type="GO" id="GO:0005886">
    <property type="term" value="C:plasma membrane"/>
    <property type="evidence" value="ECO:0007669"/>
    <property type="project" value="TreeGrafter"/>
</dbReference>
<sequence length="227" mass="26346">MGLKYRSQKGQDKWLVEEIFDYKQKGYFVDLAASDGITINNTYALEKRLGWTGICIEPNEVFYKSLLEYRNCQTANIVIDKQDDVVVDFRSDNMWSGGIVDEDTDNNEHYRSEQLKTATISKRTTKKLETLLDEISAPKIIDYLSLDVEGAETRILRDFAFDKYIFLALTIERPTLELEEALFDNGYVYVTKSKVGNEFDTFYVHNSIPNFSTINKESYRPTPKKDF</sequence>
<dbReference type="Pfam" id="PF05050">
    <property type="entry name" value="Methyltransf_21"/>
    <property type="match status" value="1"/>
</dbReference>
<dbReference type="GO" id="GO:0006888">
    <property type="term" value="P:endoplasmic reticulum to Golgi vesicle-mediated transport"/>
    <property type="evidence" value="ECO:0007669"/>
    <property type="project" value="TreeGrafter"/>
</dbReference>
<keyword evidence="3" id="KW-1185">Reference proteome</keyword>
<dbReference type="InterPro" id="IPR053202">
    <property type="entry name" value="EGF_Rcpt_Signaling_Reg"/>
</dbReference>
<evidence type="ECO:0000313" key="2">
    <source>
        <dbReference type="EMBL" id="MBL6445748.1"/>
    </source>
</evidence>
<evidence type="ECO:0000313" key="3">
    <source>
        <dbReference type="Proteomes" id="UP000614216"/>
    </source>
</evidence>
<dbReference type="AlphaFoldDB" id="A0A937FWE8"/>
<accession>A0A937FWE8</accession>
<dbReference type="GO" id="GO:0032259">
    <property type="term" value="P:methylation"/>
    <property type="evidence" value="ECO:0007669"/>
    <property type="project" value="UniProtKB-KW"/>
</dbReference>
<dbReference type="InterPro" id="IPR006342">
    <property type="entry name" value="FkbM_mtfrase"/>
</dbReference>
<dbReference type="PANTHER" id="PTHR34009:SF2">
    <property type="entry name" value="PROTEIN STAR"/>
    <property type="match status" value="1"/>
</dbReference>
<dbReference type="EMBL" id="JAEUGD010000018">
    <property type="protein sequence ID" value="MBL6445748.1"/>
    <property type="molecule type" value="Genomic_DNA"/>
</dbReference>
<feature type="domain" description="Methyltransferase FkbM" evidence="1">
    <location>
        <begin position="32"/>
        <end position="172"/>
    </location>
</feature>
<dbReference type="InterPro" id="IPR029063">
    <property type="entry name" value="SAM-dependent_MTases_sf"/>
</dbReference>
<dbReference type="RefSeq" id="WP_202855297.1">
    <property type="nucleotide sequence ID" value="NZ_JAEUGD010000018.1"/>
</dbReference>
<dbReference type="GO" id="GO:0008168">
    <property type="term" value="F:methyltransferase activity"/>
    <property type="evidence" value="ECO:0007669"/>
    <property type="project" value="UniProtKB-KW"/>
</dbReference>
<name>A0A937FWE8_9BACT</name>
<organism evidence="2 3">
    <name type="scientific">Fulvivirga marina</name>
    <dbReference type="NCBI Taxonomy" id="2494733"/>
    <lineage>
        <taxon>Bacteria</taxon>
        <taxon>Pseudomonadati</taxon>
        <taxon>Bacteroidota</taxon>
        <taxon>Cytophagia</taxon>
        <taxon>Cytophagales</taxon>
        <taxon>Fulvivirgaceae</taxon>
        <taxon>Fulvivirga</taxon>
    </lineage>
</organism>